<dbReference type="EMBL" id="JBJUIK010000009">
    <property type="protein sequence ID" value="KAL3519132.1"/>
    <property type="molecule type" value="Genomic_DNA"/>
</dbReference>
<organism evidence="17 18">
    <name type="scientific">Cinchona calisaya</name>
    <dbReference type="NCBI Taxonomy" id="153742"/>
    <lineage>
        <taxon>Eukaryota</taxon>
        <taxon>Viridiplantae</taxon>
        <taxon>Streptophyta</taxon>
        <taxon>Embryophyta</taxon>
        <taxon>Tracheophyta</taxon>
        <taxon>Spermatophyta</taxon>
        <taxon>Magnoliopsida</taxon>
        <taxon>eudicotyledons</taxon>
        <taxon>Gunneridae</taxon>
        <taxon>Pentapetalae</taxon>
        <taxon>asterids</taxon>
        <taxon>lamiids</taxon>
        <taxon>Gentianales</taxon>
        <taxon>Rubiaceae</taxon>
        <taxon>Cinchonoideae</taxon>
        <taxon>Cinchoneae</taxon>
        <taxon>Cinchona</taxon>
    </lineage>
</organism>
<dbReference type="GO" id="GO:0061630">
    <property type="term" value="F:ubiquitin protein ligase activity"/>
    <property type="evidence" value="ECO:0007669"/>
    <property type="project" value="UniProtKB-EC"/>
</dbReference>
<dbReference type="FunFam" id="3.30.40.10:FF:000019">
    <property type="entry name" value="RBR-type E3 ubiquitin transferase"/>
    <property type="match status" value="1"/>
</dbReference>
<feature type="region of interest" description="Disordered" evidence="14">
    <location>
        <begin position="1"/>
        <end position="29"/>
    </location>
</feature>
<name>A0ABD2ZI59_9GENT</name>
<evidence type="ECO:0000256" key="3">
    <source>
        <dbReference type="ARBA" id="ARBA00003976"/>
    </source>
</evidence>
<evidence type="ECO:0000256" key="6">
    <source>
        <dbReference type="ARBA" id="ARBA00012251"/>
    </source>
</evidence>
<dbReference type="InterPro" id="IPR013083">
    <property type="entry name" value="Znf_RING/FYVE/PHD"/>
</dbReference>
<evidence type="ECO:0000256" key="7">
    <source>
        <dbReference type="ARBA" id="ARBA00022679"/>
    </source>
</evidence>
<dbReference type="Proteomes" id="UP001630127">
    <property type="component" value="Unassembled WGS sequence"/>
</dbReference>
<reference evidence="17 18" key="1">
    <citation type="submission" date="2024-11" db="EMBL/GenBank/DDBJ databases">
        <title>A near-complete genome assembly of Cinchona calisaya.</title>
        <authorList>
            <person name="Lian D.C."/>
            <person name="Zhao X.W."/>
            <person name="Wei L."/>
        </authorList>
    </citation>
    <scope>NUCLEOTIDE SEQUENCE [LARGE SCALE GENOMIC DNA]</scope>
    <source>
        <tissue evidence="17">Nenye</tissue>
    </source>
</reference>
<evidence type="ECO:0000256" key="10">
    <source>
        <dbReference type="ARBA" id="ARBA00022771"/>
    </source>
</evidence>
<keyword evidence="11" id="KW-0833">Ubl conjugation pathway</keyword>
<keyword evidence="7" id="KW-0808">Transferase</keyword>
<keyword evidence="12" id="KW-0862">Zinc</keyword>
<dbReference type="Gene3D" id="1.20.120.1750">
    <property type="match status" value="1"/>
</dbReference>
<comment type="cofactor">
    <cofactor evidence="2">
        <name>Zn(2+)</name>
        <dbReference type="ChEBI" id="CHEBI:29105"/>
    </cofactor>
</comment>
<dbReference type="Pfam" id="PF01485">
    <property type="entry name" value="IBR"/>
    <property type="match status" value="1"/>
</dbReference>
<evidence type="ECO:0000256" key="13">
    <source>
        <dbReference type="PROSITE-ProRule" id="PRU00175"/>
    </source>
</evidence>
<comment type="pathway">
    <text evidence="4">Protein modification; protein ubiquitination.</text>
</comment>
<dbReference type="SMART" id="SM00647">
    <property type="entry name" value="IBR"/>
    <property type="match status" value="1"/>
</dbReference>
<dbReference type="GO" id="GO:0008270">
    <property type="term" value="F:zinc ion binding"/>
    <property type="evidence" value="ECO:0007669"/>
    <property type="project" value="UniProtKB-KW"/>
</dbReference>
<keyword evidence="8" id="KW-0479">Metal-binding</keyword>
<dbReference type="InterPro" id="IPR001841">
    <property type="entry name" value="Znf_RING"/>
</dbReference>
<evidence type="ECO:0000256" key="1">
    <source>
        <dbReference type="ARBA" id="ARBA00001798"/>
    </source>
</evidence>
<keyword evidence="10 13" id="KW-0863">Zinc-finger</keyword>
<evidence type="ECO:0000256" key="2">
    <source>
        <dbReference type="ARBA" id="ARBA00001947"/>
    </source>
</evidence>
<evidence type="ECO:0000256" key="5">
    <source>
        <dbReference type="ARBA" id="ARBA00005884"/>
    </source>
</evidence>
<evidence type="ECO:0000313" key="17">
    <source>
        <dbReference type="EMBL" id="KAL3519132.1"/>
    </source>
</evidence>
<dbReference type="PROSITE" id="PS51873">
    <property type="entry name" value="TRIAD"/>
    <property type="match status" value="1"/>
</dbReference>
<dbReference type="InterPro" id="IPR031127">
    <property type="entry name" value="E3_UB_ligase_RBR"/>
</dbReference>
<evidence type="ECO:0000256" key="12">
    <source>
        <dbReference type="ARBA" id="ARBA00022833"/>
    </source>
</evidence>
<evidence type="ECO:0000313" key="18">
    <source>
        <dbReference type="Proteomes" id="UP001630127"/>
    </source>
</evidence>
<gene>
    <name evidence="17" type="ORF">ACH5RR_021721</name>
</gene>
<feature type="domain" description="RING-type" evidence="16">
    <location>
        <begin position="74"/>
        <end position="321"/>
    </location>
</feature>
<dbReference type="Pfam" id="PF13445">
    <property type="entry name" value="zf-RING_UBOX"/>
    <property type="match status" value="1"/>
</dbReference>
<keyword evidence="18" id="KW-1185">Reference proteome</keyword>
<sequence length="321" mass="37361">MEDSEEGDYYYFDDEEFNNNNEPEEDKMDEDKGFTVLKLEDEEWFADEEKVRKASGLSEKNNYSVLNFEKTRQKNFFCGICLEKYDKKKAVVLAVACGHLFCKICWKSYIRISINDGRSCLLLKCPQQSCGTVVDQDMINSLASKKEKKKFENYIVRTYVEDKKNIKWCPAPGCDFAVEFSGGNSSNFGVTCDCSRGFCWNCSEVGGRNTGGFDSCNKFKKGREFREAELDLKKLSQIQAESQTMLKFIIDAWDQIVECRRVLKWSYAYGYYLPEEERAKKELSSTCKGKRRLDWRGFISVQRMNLRYTSTEKVLQRISMI</sequence>
<accession>A0ABD2ZI59</accession>
<dbReference type="InterPro" id="IPR044066">
    <property type="entry name" value="TRIAD_supradom"/>
</dbReference>
<dbReference type="InterPro" id="IPR027370">
    <property type="entry name" value="Znf-RING_euk"/>
</dbReference>
<comment type="function">
    <text evidence="3">Might act as an E3 ubiquitin-protein ligase, or as part of E3 complex, which accepts ubiquitin from specific E2 ubiquitin-conjugating enzymes and then transfers it to substrates.</text>
</comment>
<dbReference type="Gene3D" id="3.30.40.10">
    <property type="entry name" value="Zinc/RING finger domain, C3HC4 (zinc finger)"/>
    <property type="match status" value="1"/>
</dbReference>
<feature type="compositionally biased region" description="Acidic residues" evidence="14">
    <location>
        <begin position="1"/>
        <end position="28"/>
    </location>
</feature>
<keyword evidence="9" id="KW-0677">Repeat</keyword>
<comment type="similarity">
    <text evidence="5">Belongs to the RBR family. Ariadne subfamily.</text>
</comment>
<dbReference type="AlphaFoldDB" id="A0ABD2ZI59"/>
<evidence type="ECO:0000256" key="14">
    <source>
        <dbReference type="SAM" id="MobiDB-lite"/>
    </source>
</evidence>
<evidence type="ECO:0000256" key="4">
    <source>
        <dbReference type="ARBA" id="ARBA00004906"/>
    </source>
</evidence>
<evidence type="ECO:0000256" key="8">
    <source>
        <dbReference type="ARBA" id="ARBA00022723"/>
    </source>
</evidence>
<evidence type="ECO:0000259" key="15">
    <source>
        <dbReference type="PROSITE" id="PS50089"/>
    </source>
</evidence>
<dbReference type="SUPFAM" id="SSF57850">
    <property type="entry name" value="RING/U-box"/>
    <property type="match status" value="2"/>
</dbReference>
<dbReference type="PANTHER" id="PTHR11685">
    <property type="entry name" value="RBR FAMILY RING FINGER AND IBR DOMAIN-CONTAINING"/>
    <property type="match status" value="1"/>
</dbReference>
<evidence type="ECO:0000256" key="9">
    <source>
        <dbReference type="ARBA" id="ARBA00022737"/>
    </source>
</evidence>
<dbReference type="InterPro" id="IPR002867">
    <property type="entry name" value="IBR_dom"/>
</dbReference>
<protein>
    <recommendedName>
        <fullName evidence="6">RBR-type E3 ubiquitin transferase</fullName>
        <ecNumber evidence="6">2.3.2.31</ecNumber>
    </recommendedName>
</protein>
<dbReference type="EC" id="2.3.2.31" evidence="6"/>
<proteinExistence type="inferred from homology"/>
<evidence type="ECO:0000256" key="11">
    <source>
        <dbReference type="ARBA" id="ARBA00022786"/>
    </source>
</evidence>
<comment type="caution">
    <text evidence="17">The sequence shown here is derived from an EMBL/GenBank/DDBJ whole genome shotgun (WGS) entry which is preliminary data.</text>
</comment>
<comment type="catalytic activity">
    <reaction evidence="1">
        <text>[E2 ubiquitin-conjugating enzyme]-S-ubiquitinyl-L-cysteine + [acceptor protein]-L-lysine = [E2 ubiquitin-conjugating enzyme]-L-cysteine + [acceptor protein]-N(6)-ubiquitinyl-L-lysine.</text>
        <dbReference type="EC" id="2.3.2.31"/>
    </reaction>
</comment>
<evidence type="ECO:0000259" key="16">
    <source>
        <dbReference type="PROSITE" id="PS51873"/>
    </source>
</evidence>
<dbReference type="PROSITE" id="PS50089">
    <property type="entry name" value="ZF_RING_2"/>
    <property type="match status" value="1"/>
</dbReference>
<feature type="domain" description="RING-type" evidence="15">
    <location>
        <begin position="78"/>
        <end position="126"/>
    </location>
</feature>